<comment type="cofactor">
    <cofactor evidence="1">
        <name>Mg(2+)</name>
        <dbReference type="ChEBI" id="CHEBI:18420"/>
    </cofactor>
</comment>
<evidence type="ECO:0000256" key="2">
    <source>
        <dbReference type="ARBA" id="ARBA00023239"/>
    </source>
</evidence>
<dbReference type="OrthoDB" id="17395at2759"/>
<dbReference type="SUPFAM" id="SSF51604">
    <property type="entry name" value="Enolase C-terminal domain-like"/>
    <property type="match status" value="1"/>
</dbReference>
<evidence type="ECO:0008006" key="7">
    <source>
        <dbReference type="Google" id="ProtNLM"/>
    </source>
</evidence>
<dbReference type="InterPro" id="IPR029065">
    <property type="entry name" value="Enolase_C-like"/>
</dbReference>
<feature type="domain" description="Enolase C-terminal" evidence="4">
    <location>
        <begin position="213"/>
        <end position="350"/>
    </location>
</feature>
<dbReference type="Pfam" id="PF13378">
    <property type="entry name" value="MR_MLE_C"/>
    <property type="match status" value="1"/>
</dbReference>
<keyword evidence="2" id="KW-0456">Lyase</keyword>
<dbReference type="Pfam" id="PF02746">
    <property type="entry name" value="MR_MLE_N"/>
    <property type="match status" value="1"/>
</dbReference>
<proteinExistence type="predicted"/>
<dbReference type="SUPFAM" id="SSF54826">
    <property type="entry name" value="Enolase N-terminal domain-like"/>
    <property type="match status" value="1"/>
</dbReference>
<dbReference type="InterPro" id="IPR034593">
    <property type="entry name" value="DgoD-like"/>
</dbReference>
<dbReference type="Proteomes" id="UP001147760">
    <property type="component" value="Unassembled WGS sequence"/>
</dbReference>
<evidence type="ECO:0000313" key="5">
    <source>
        <dbReference type="EMBL" id="KAJ5479148.1"/>
    </source>
</evidence>
<dbReference type="PANTHER" id="PTHR48080:SF2">
    <property type="entry name" value="D-GALACTONATE DEHYDRATASE"/>
    <property type="match status" value="1"/>
</dbReference>
<evidence type="ECO:0000259" key="3">
    <source>
        <dbReference type="Pfam" id="PF02746"/>
    </source>
</evidence>
<protein>
    <recommendedName>
        <fullName evidence="7">Mandelate racemase/muconate lactonizing enzyme C-terminal domain-containing protein</fullName>
    </recommendedName>
</protein>
<dbReference type="Gene3D" id="3.20.20.120">
    <property type="entry name" value="Enolase-like C-terminal domain"/>
    <property type="match status" value="2"/>
</dbReference>
<evidence type="ECO:0000256" key="1">
    <source>
        <dbReference type="ARBA" id="ARBA00001946"/>
    </source>
</evidence>
<gene>
    <name evidence="5" type="ORF">N7530_004657</name>
</gene>
<dbReference type="GO" id="GO:0016829">
    <property type="term" value="F:lyase activity"/>
    <property type="evidence" value="ECO:0007669"/>
    <property type="project" value="UniProtKB-KW"/>
</dbReference>
<dbReference type="InterPro" id="IPR036849">
    <property type="entry name" value="Enolase-like_C_sf"/>
</dbReference>
<reference evidence="5" key="1">
    <citation type="submission" date="2022-12" db="EMBL/GenBank/DDBJ databases">
        <authorList>
            <person name="Petersen C."/>
        </authorList>
    </citation>
    <scope>NUCLEOTIDE SEQUENCE</scope>
    <source>
        <strain evidence="5">IBT 17660</strain>
    </source>
</reference>
<dbReference type="EMBL" id="JAPWDO010000003">
    <property type="protein sequence ID" value="KAJ5479148.1"/>
    <property type="molecule type" value="Genomic_DNA"/>
</dbReference>
<organism evidence="5 6">
    <name type="scientific">Penicillium desertorum</name>
    <dbReference type="NCBI Taxonomy" id="1303715"/>
    <lineage>
        <taxon>Eukaryota</taxon>
        <taxon>Fungi</taxon>
        <taxon>Dikarya</taxon>
        <taxon>Ascomycota</taxon>
        <taxon>Pezizomycotina</taxon>
        <taxon>Eurotiomycetes</taxon>
        <taxon>Eurotiomycetidae</taxon>
        <taxon>Eurotiales</taxon>
        <taxon>Aspergillaceae</taxon>
        <taxon>Penicillium</taxon>
    </lineage>
</organism>
<dbReference type="AlphaFoldDB" id="A0A9W9WYK7"/>
<dbReference type="InterPro" id="IPR013341">
    <property type="entry name" value="Mandelate_racemase_N_dom"/>
</dbReference>
<sequence length="358" mass="38721">MRIISVNPYIVRGATTSSEIHPNWGLSCLVRIETETGLVGWGEGSSLISQDGGLAKVREVVNTIFGPTLIGRDPTEPMVIWKELQTLAASTFGRDRMYLQKASIAAISAIDIALWDISGQAKEQPVHKLLSNVVRSKIKFSSDSAWRPASSVPQPEAQSLLDLGFDTFEVSLLGSLENNMQSARATRYAFGRQANIVVRQSTSRAPAENSPRLSVPMAWGDLEWKGKALCDGMAGRGVDILQPNIIFYGGFTALLRILTIAKSHDVLVMPSCHTRRGSGIALAATIQASAAVPWKSMVDGQEPNPKEPMISLSPDVLDIRNQFLVQNIDGSGGYLHVSERPGLGTTVDAQALSRMAIQ</sequence>
<dbReference type="Gene3D" id="3.30.390.10">
    <property type="entry name" value="Enolase-like, N-terminal domain"/>
    <property type="match status" value="1"/>
</dbReference>
<keyword evidence="6" id="KW-1185">Reference proteome</keyword>
<name>A0A9W9WYK7_9EURO</name>
<dbReference type="PANTHER" id="PTHR48080">
    <property type="entry name" value="D-GALACTONATE DEHYDRATASE-RELATED"/>
    <property type="match status" value="1"/>
</dbReference>
<evidence type="ECO:0000259" key="4">
    <source>
        <dbReference type="Pfam" id="PF13378"/>
    </source>
</evidence>
<accession>A0A9W9WYK7</accession>
<evidence type="ECO:0000313" key="6">
    <source>
        <dbReference type="Proteomes" id="UP001147760"/>
    </source>
</evidence>
<feature type="domain" description="Mandelate racemase/muconate lactonizing enzyme N-terminal" evidence="3">
    <location>
        <begin position="29"/>
        <end position="130"/>
    </location>
</feature>
<comment type="caution">
    <text evidence="5">The sequence shown here is derived from an EMBL/GenBank/DDBJ whole genome shotgun (WGS) entry which is preliminary data.</text>
</comment>
<reference evidence="5" key="2">
    <citation type="journal article" date="2023" name="IMA Fungus">
        <title>Comparative genomic study of the Penicillium genus elucidates a diverse pangenome and 15 lateral gene transfer events.</title>
        <authorList>
            <person name="Petersen C."/>
            <person name="Sorensen T."/>
            <person name="Nielsen M.R."/>
            <person name="Sondergaard T.E."/>
            <person name="Sorensen J.L."/>
            <person name="Fitzpatrick D.A."/>
            <person name="Frisvad J.C."/>
            <person name="Nielsen K.L."/>
        </authorList>
    </citation>
    <scope>NUCLEOTIDE SEQUENCE</scope>
    <source>
        <strain evidence="5">IBT 17660</strain>
    </source>
</reference>
<dbReference type="InterPro" id="IPR029017">
    <property type="entry name" value="Enolase-like_N"/>
</dbReference>